<keyword evidence="1" id="KW-0812">Transmembrane</keyword>
<evidence type="ECO:0000313" key="3">
    <source>
        <dbReference type="Proteomes" id="UP001596302"/>
    </source>
</evidence>
<keyword evidence="3" id="KW-1185">Reference proteome</keyword>
<protein>
    <submittedName>
        <fullName evidence="2">Uncharacterized protein</fullName>
    </submittedName>
</protein>
<comment type="caution">
    <text evidence="2">The sequence shown here is derived from an EMBL/GenBank/DDBJ whole genome shotgun (WGS) entry which is preliminary data.</text>
</comment>
<dbReference type="Proteomes" id="UP001596302">
    <property type="component" value="Unassembled WGS sequence"/>
</dbReference>
<dbReference type="EMBL" id="JBHSQW010000025">
    <property type="protein sequence ID" value="MFC5994843.1"/>
    <property type="molecule type" value="Genomic_DNA"/>
</dbReference>
<evidence type="ECO:0000313" key="2">
    <source>
        <dbReference type="EMBL" id="MFC5994843.1"/>
    </source>
</evidence>
<proteinExistence type="predicted"/>
<name>A0ABW1J235_9PSEU</name>
<gene>
    <name evidence="2" type="ORF">ACFQE5_11550</name>
</gene>
<accession>A0ABW1J235</accession>
<dbReference type="RefSeq" id="WP_379584860.1">
    <property type="nucleotide sequence ID" value="NZ_JBHSQW010000025.1"/>
</dbReference>
<organism evidence="2 3">
    <name type="scientific">Pseudonocardia hispaniensis</name>
    <dbReference type="NCBI Taxonomy" id="904933"/>
    <lineage>
        <taxon>Bacteria</taxon>
        <taxon>Bacillati</taxon>
        <taxon>Actinomycetota</taxon>
        <taxon>Actinomycetes</taxon>
        <taxon>Pseudonocardiales</taxon>
        <taxon>Pseudonocardiaceae</taxon>
        <taxon>Pseudonocardia</taxon>
    </lineage>
</organism>
<reference evidence="3" key="1">
    <citation type="journal article" date="2019" name="Int. J. Syst. Evol. Microbiol.">
        <title>The Global Catalogue of Microorganisms (GCM) 10K type strain sequencing project: providing services to taxonomists for standard genome sequencing and annotation.</title>
        <authorList>
            <consortium name="The Broad Institute Genomics Platform"/>
            <consortium name="The Broad Institute Genome Sequencing Center for Infectious Disease"/>
            <person name="Wu L."/>
            <person name="Ma J."/>
        </authorList>
    </citation>
    <scope>NUCLEOTIDE SEQUENCE [LARGE SCALE GENOMIC DNA]</scope>
    <source>
        <strain evidence="3">CCM 8391</strain>
    </source>
</reference>
<evidence type="ECO:0000256" key="1">
    <source>
        <dbReference type="SAM" id="Phobius"/>
    </source>
</evidence>
<keyword evidence="1" id="KW-0472">Membrane</keyword>
<keyword evidence="1" id="KW-1133">Transmembrane helix</keyword>
<feature type="transmembrane region" description="Helical" evidence="1">
    <location>
        <begin position="56"/>
        <end position="76"/>
    </location>
</feature>
<sequence length="85" mass="9095">MTSTRPVLRTRRVSSHELRARGEAESQAQLHHLVGPTRTTLLSAGRRGRWSSRGPALAGAGGALCVLTVMLMYVLVMSRLAAVVG</sequence>